<evidence type="ECO:0000313" key="6">
    <source>
        <dbReference type="EMBL" id="CAB5008252.1"/>
    </source>
</evidence>
<dbReference type="EMBL" id="CAESGF010000013">
    <property type="protein sequence ID" value="CAB4364365.1"/>
    <property type="molecule type" value="Genomic_DNA"/>
</dbReference>
<name>A0A6J7JJB6_9ZZZZ</name>
<dbReference type="AlphaFoldDB" id="A0A6J7JJB6"/>
<evidence type="ECO:0000313" key="2">
    <source>
        <dbReference type="EMBL" id="CAB4364365.1"/>
    </source>
</evidence>
<evidence type="ECO:0000313" key="3">
    <source>
        <dbReference type="EMBL" id="CAB4731092.1"/>
    </source>
</evidence>
<organism evidence="5">
    <name type="scientific">freshwater metagenome</name>
    <dbReference type="NCBI Taxonomy" id="449393"/>
    <lineage>
        <taxon>unclassified sequences</taxon>
        <taxon>metagenomes</taxon>
        <taxon>ecological metagenomes</taxon>
    </lineage>
</organism>
<sequence>MQRHFATRSSLLIVATTAVLMLTACGSNGSTSNGSTSIDHTGAVSPAVTDSVDSTGVPATDSSSTAPTTVKASTAATVVDPALDTAIADVETLLGKNDQDLKDAAAAAANGG</sequence>
<feature type="compositionally biased region" description="Low complexity" evidence="1">
    <location>
        <begin position="58"/>
        <end position="73"/>
    </location>
</feature>
<gene>
    <name evidence="3" type="ORF">UFOPK2656_02121</name>
    <name evidence="4" type="ORF">UFOPK3267_03004</name>
    <name evidence="5" type="ORF">UFOPK3651_02364</name>
    <name evidence="6" type="ORF">UFOPK3931_02656</name>
    <name evidence="2" type="ORF">UFOPK4189_02127</name>
</gene>
<dbReference type="EMBL" id="CAFBIY010000263">
    <property type="protein sequence ID" value="CAB4853473.1"/>
    <property type="molecule type" value="Genomic_DNA"/>
</dbReference>
<feature type="region of interest" description="Disordered" evidence="1">
    <location>
        <begin position="29"/>
        <end position="73"/>
    </location>
</feature>
<evidence type="ECO:0000256" key="1">
    <source>
        <dbReference type="SAM" id="MobiDB-lite"/>
    </source>
</evidence>
<evidence type="ECO:0000313" key="5">
    <source>
        <dbReference type="EMBL" id="CAB4943580.1"/>
    </source>
</evidence>
<accession>A0A6J7JJB6</accession>
<dbReference type="EMBL" id="CAFBMT010000014">
    <property type="protein sequence ID" value="CAB4943580.1"/>
    <property type="molecule type" value="Genomic_DNA"/>
</dbReference>
<dbReference type="PROSITE" id="PS51257">
    <property type="entry name" value="PROKAR_LIPOPROTEIN"/>
    <property type="match status" value="1"/>
</dbReference>
<reference evidence="5" key="1">
    <citation type="submission" date="2020-05" db="EMBL/GenBank/DDBJ databases">
        <authorList>
            <person name="Chiriac C."/>
            <person name="Salcher M."/>
            <person name="Ghai R."/>
            <person name="Kavagutti S V."/>
        </authorList>
    </citation>
    <scope>NUCLEOTIDE SEQUENCE</scope>
</reference>
<evidence type="ECO:0000313" key="4">
    <source>
        <dbReference type="EMBL" id="CAB4853473.1"/>
    </source>
</evidence>
<protein>
    <submittedName>
        <fullName evidence="5">Unannotated protein</fullName>
    </submittedName>
</protein>
<proteinExistence type="predicted"/>
<dbReference type="EMBL" id="CAFBOL010000097">
    <property type="protein sequence ID" value="CAB5008252.1"/>
    <property type="molecule type" value="Genomic_DNA"/>
</dbReference>
<dbReference type="EMBL" id="CAEZYF010000013">
    <property type="protein sequence ID" value="CAB4731092.1"/>
    <property type="molecule type" value="Genomic_DNA"/>
</dbReference>